<organism evidence="1">
    <name type="scientific">Arundo donax</name>
    <name type="common">Giant reed</name>
    <name type="synonym">Donax arundinaceus</name>
    <dbReference type="NCBI Taxonomy" id="35708"/>
    <lineage>
        <taxon>Eukaryota</taxon>
        <taxon>Viridiplantae</taxon>
        <taxon>Streptophyta</taxon>
        <taxon>Embryophyta</taxon>
        <taxon>Tracheophyta</taxon>
        <taxon>Spermatophyta</taxon>
        <taxon>Magnoliopsida</taxon>
        <taxon>Liliopsida</taxon>
        <taxon>Poales</taxon>
        <taxon>Poaceae</taxon>
        <taxon>PACMAD clade</taxon>
        <taxon>Arundinoideae</taxon>
        <taxon>Arundineae</taxon>
        <taxon>Arundo</taxon>
    </lineage>
</organism>
<dbReference type="AlphaFoldDB" id="A0A0A9AXJ7"/>
<reference evidence="1" key="2">
    <citation type="journal article" date="2015" name="Data Brief">
        <title>Shoot transcriptome of the giant reed, Arundo donax.</title>
        <authorList>
            <person name="Barrero R.A."/>
            <person name="Guerrero F.D."/>
            <person name="Moolhuijzen P."/>
            <person name="Goolsby J.A."/>
            <person name="Tidwell J."/>
            <person name="Bellgard S.E."/>
            <person name="Bellgard M.I."/>
        </authorList>
    </citation>
    <scope>NUCLEOTIDE SEQUENCE</scope>
    <source>
        <tissue evidence="1">Shoot tissue taken approximately 20 cm above the soil surface</tissue>
    </source>
</reference>
<evidence type="ECO:0000313" key="1">
    <source>
        <dbReference type="EMBL" id="JAD56474.1"/>
    </source>
</evidence>
<proteinExistence type="predicted"/>
<reference evidence="1" key="1">
    <citation type="submission" date="2014-09" db="EMBL/GenBank/DDBJ databases">
        <authorList>
            <person name="Magalhaes I.L.F."/>
            <person name="Oliveira U."/>
            <person name="Santos F.R."/>
            <person name="Vidigal T.H.D.A."/>
            <person name="Brescovit A.D."/>
            <person name="Santos A.J."/>
        </authorList>
    </citation>
    <scope>NUCLEOTIDE SEQUENCE</scope>
    <source>
        <tissue evidence="1">Shoot tissue taken approximately 20 cm above the soil surface</tissue>
    </source>
</reference>
<protein>
    <submittedName>
        <fullName evidence="1">Uncharacterized protein</fullName>
    </submittedName>
</protein>
<accession>A0A0A9AXJ7</accession>
<dbReference type="EMBL" id="GBRH01241421">
    <property type="protein sequence ID" value="JAD56474.1"/>
    <property type="molecule type" value="Transcribed_RNA"/>
</dbReference>
<name>A0A0A9AXJ7_ARUDO</name>
<sequence>MKLCCCAGDTAFCWSRHVPSFCKCSHTAVRSVLTTFCRCNDGLLVNLRLTMRISSIHSKTL</sequence>